<evidence type="ECO:0000313" key="8">
    <source>
        <dbReference type="EMBL" id="GAA4617175.1"/>
    </source>
</evidence>
<dbReference type="SUPFAM" id="SSF56349">
    <property type="entry name" value="DNA breaking-rejoining enzymes"/>
    <property type="match status" value="2"/>
</dbReference>
<evidence type="ECO:0000256" key="1">
    <source>
        <dbReference type="ARBA" id="ARBA00008857"/>
    </source>
</evidence>
<dbReference type="InterPro" id="IPR002104">
    <property type="entry name" value="Integrase_catalytic"/>
</dbReference>
<dbReference type="Gene3D" id="1.10.150.130">
    <property type="match status" value="1"/>
</dbReference>
<feature type="domain" description="Tyr recombinase" evidence="6">
    <location>
        <begin position="312"/>
        <end position="509"/>
    </location>
</feature>
<evidence type="ECO:0000256" key="5">
    <source>
        <dbReference type="SAM" id="MobiDB-lite"/>
    </source>
</evidence>
<evidence type="ECO:0000259" key="6">
    <source>
        <dbReference type="PROSITE" id="PS51898"/>
    </source>
</evidence>
<gene>
    <name evidence="8" type="ORF">GCM10023195_76540</name>
</gene>
<evidence type="ECO:0000256" key="3">
    <source>
        <dbReference type="ARBA" id="ARBA00023172"/>
    </source>
</evidence>
<dbReference type="Gene3D" id="1.10.443.10">
    <property type="entry name" value="Intergrase catalytic core"/>
    <property type="match status" value="1"/>
</dbReference>
<keyword evidence="2 4" id="KW-0238">DNA-binding</keyword>
<feature type="domain" description="Core-binding (CB)" evidence="7">
    <location>
        <begin position="129"/>
        <end position="233"/>
    </location>
</feature>
<dbReference type="InterPro" id="IPR011010">
    <property type="entry name" value="DNA_brk_join_enz"/>
</dbReference>
<dbReference type="InterPro" id="IPR050090">
    <property type="entry name" value="Tyrosine_recombinase_XerCD"/>
</dbReference>
<dbReference type="PANTHER" id="PTHR30349">
    <property type="entry name" value="PHAGE INTEGRASE-RELATED"/>
    <property type="match status" value="1"/>
</dbReference>
<comment type="similarity">
    <text evidence="1">Belongs to the 'phage' integrase family.</text>
</comment>
<protein>
    <submittedName>
        <fullName evidence="8">Tyrosine-type recombinase/integrase</fullName>
    </submittedName>
</protein>
<dbReference type="InterPro" id="IPR010998">
    <property type="entry name" value="Integrase_recombinase_N"/>
</dbReference>
<proteinExistence type="inferred from homology"/>
<comment type="caution">
    <text evidence="8">The sequence shown here is derived from an EMBL/GenBank/DDBJ whole genome shotgun (WGS) entry which is preliminary data.</text>
</comment>
<dbReference type="InterPro" id="IPR044068">
    <property type="entry name" value="CB"/>
</dbReference>
<dbReference type="EMBL" id="BAABHJ010000039">
    <property type="protein sequence ID" value="GAA4617175.1"/>
    <property type="molecule type" value="Genomic_DNA"/>
</dbReference>
<name>A0ABP8TUY1_9ACTN</name>
<dbReference type="PROSITE" id="PS51900">
    <property type="entry name" value="CB"/>
    <property type="match status" value="1"/>
</dbReference>
<dbReference type="PANTHER" id="PTHR30349:SF41">
    <property type="entry name" value="INTEGRASE_RECOMBINASE PROTEIN MJ0367-RELATED"/>
    <property type="match status" value="1"/>
</dbReference>
<dbReference type="CDD" id="cd01189">
    <property type="entry name" value="INT_ICEBs1_C_like"/>
    <property type="match status" value="1"/>
</dbReference>
<evidence type="ECO:0000259" key="7">
    <source>
        <dbReference type="PROSITE" id="PS51900"/>
    </source>
</evidence>
<evidence type="ECO:0000313" key="9">
    <source>
        <dbReference type="Proteomes" id="UP001500212"/>
    </source>
</evidence>
<feature type="region of interest" description="Disordered" evidence="5">
    <location>
        <begin position="515"/>
        <end position="547"/>
    </location>
</feature>
<dbReference type="RefSeq" id="WP_345365416.1">
    <property type="nucleotide sequence ID" value="NZ_BAABHJ010000039.1"/>
</dbReference>
<evidence type="ECO:0000256" key="4">
    <source>
        <dbReference type="PROSITE-ProRule" id="PRU01248"/>
    </source>
</evidence>
<keyword evidence="9" id="KW-1185">Reference proteome</keyword>
<dbReference type="Proteomes" id="UP001500212">
    <property type="component" value="Unassembled WGS sequence"/>
</dbReference>
<dbReference type="PROSITE" id="PS51898">
    <property type="entry name" value="TYR_RECOMBINASE"/>
    <property type="match status" value="1"/>
</dbReference>
<accession>A0ABP8TUY1</accession>
<organism evidence="8 9">
    <name type="scientific">Actinoallomurus liliacearum</name>
    <dbReference type="NCBI Taxonomy" id="1080073"/>
    <lineage>
        <taxon>Bacteria</taxon>
        <taxon>Bacillati</taxon>
        <taxon>Actinomycetota</taxon>
        <taxon>Actinomycetes</taxon>
        <taxon>Streptosporangiales</taxon>
        <taxon>Thermomonosporaceae</taxon>
        <taxon>Actinoallomurus</taxon>
    </lineage>
</organism>
<dbReference type="Pfam" id="PF00589">
    <property type="entry name" value="Phage_integrase"/>
    <property type="match status" value="1"/>
</dbReference>
<dbReference type="InterPro" id="IPR013762">
    <property type="entry name" value="Integrase-like_cat_sf"/>
</dbReference>
<reference evidence="9" key="1">
    <citation type="journal article" date="2019" name="Int. J. Syst. Evol. Microbiol.">
        <title>The Global Catalogue of Microorganisms (GCM) 10K type strain sequencing project: providing services to taxonomists for standard genome sequencing and annotation.</title>
        <authorList>
            <consortium name="The Broad Institute Genomics Platform"/>
            <consortium name="The Broad Institute Genome Sequencing Center for Infectious Disease"/>
            <person name="Wu L."/>
            <person name="Ma J."/>
        </authorList>
    </citation>
    <scope>NUCLEOTIDE SEQUENCE [LARGE SCALE GENOMIC DNA]</scope>
    <source>
        <strain evidence="9">JCM 17938</strain>
    </source>
</reference>
<sequence length="547" mass="60660">MAKGKTFKQCGCRDADTGQRLGQKCPKLRRARGAWSSNHGTWTYQLELPPHADGGRRGPLRRSGFATKDQAEQEMNTARELLSIAADDEATATKIADLIIQTVKDTRRLPDADVLRRKVRTGQDLATRLTIAQWLEAWLRGKQRLRPGTSASYATHIRLYLTPVIGHIRLDKLQATDVAAVFETIDELNETIQAARASGDPMLRAKVKGRRMVNAATKQRIRATLRSALNTAIKQRLIDFNPAAVVELPPAKRPKALIWTPERITAWRQARNQYVEDTQRRKTVLAKRSPHGAKLGTGVTALDSYITTPRPSPVMVWTPEQTRAFLDRAHGHRLYALFHLIVFRGLRRGEACGLRWPDLDLASGTATIRWQIVQIGGTTIQGRPKSDAGDRQVALDRQTIHALVAHKARQNTERLTAGQDWTDTGFAFTTPSGEALHPAEATEQFHWLCMEADLPPIRLHDLRHGAATLLLAAGHDMKTVQETLGLSSITIAADTYTSVLPDLARRAAEDVAALLTPTTNHRQPTPALQGTTRDAGDRAQRSVPTIR</sequence>
<evidence type="ECO:0000256" key="2">
    <source>
        <dbReference type="ARBA" id="ARBA00023125"/>
    </source>
</evidence>
<feature type="compositionally biased region" description="Polar residues" evidence="5">
    <location>
        <begin position="516"/>
        <end position="532"/>
    </location>
</feature>
<keyword evidence="3" id="KW-0233">DNA recombination</keyword>